<comment type="caution">
    <text evidence="6">The sequence shown here is derived from an EMBL/GenBank/DDBJ whole genome shotgun (WGS) entry which is preliminary data.</text>
</comment>
<name>A0ABX0B8M2_9MICO</name>
<feature type="compositionally biased region" description="Low complexity" evidence="5">
    <location>
        <begin position="89"/>
        <end position="105"/>
    </location>
</feature>
<sequence>MGRLVRRARPRERAVRRGRHAARARHPLGRRDRALLRGLLQRHAVAALPRRHLAAHLPPHVVGGVPPGQPAVRRRRRRAGRAGRRRVGARLPAPARAADDPGAAARRPHRLLQPHPVPPARAVPAAPVAPPGARRPPGRGPRGLPARGRRRELHPRRAAPARAHDARADDHGPRRGRARPPRARRRVPHLDRLAPVRRARAHARGAAALARDPRGPGRPGHHDARRRPPRLHQGHPPPHQGVRRAPAGRPPRRRARDARAGREPEPRERRRVPGATRARRGRRGPHQRRVRGDRARGHPLPAPLLPARGDGGPLPRGGRHARHRAARRHEPRGQGVRRRALGRPRRARAVGVHGGRGRALVGRAPGEPARHRRDEGHHRGRRAHGPPRAAQAHAPPAPQGPQRRRREVVGVVPRRPHRDAVARAARPRGPGRAGRRGPGGGHRGEPRVTRPDDAAALPGAVADAVRAFAAHGADDPDARLVALDFDGTLAPLVDDPLAACMAPAARAAVDRLAAALAGTTTRLALVSGRNLADLAERSEPPVGTYLVGSHGAETGHVTADGLDAVPLELDAEQADRLASLRAGMADAVAGREGAWVQDKPSAAVLHTRLASAADTLAAVADTDAVAGRLGLHAMHGKDVVEVAVVETSKGEAVDRLRDVVGQDCGLPDGRTRVLYAGDDTTDETAFAVLGAGDLGIKVGDGDTLAAQRVADADALAAVLDLLAGLIEQRR</sequence>
<feature type="compositionally biased region" description="Basic residues" evidence="5">
    <location>
        <begin position="269"/>
        <end position="289"/>
    </location>
</feature>
<gene>
    <name evidence="6" type="primary">otsB</name>
    <name evidence="6" type="ORF">GYH36_00770</name>
</gene>
<feature type="compositionally biased region" description="Basic residues" evidence="5">
    <location>
        <begin position="223"/>
        <end position="233"/>
    </location>
</feature>
<dbReference type="NCBIfam" id="TIGR00685">
    <property type="entry name" value="T6PP"/>
    <property type="match status" value="1"/>
</dbReference>
<feature type="compositionally biased region" description="Basic and acidic residues" evidence="5">
    <location>
        <begin position="162"/>
        <end position="173"/>
    </location>
</feature>
<dbReference type="Gene3D" id="3.40.50.1000">
    <property type="entry name" value="HAD superfamily/HAD-like"/>
    <property type="match status" value="1"/>
</dbReference>
<dbReference type="EMBL" id="JAAFAN010000002">
    <property type="protein sequence ID" value="NDO88016.1"/>
    <property type="molecule type" value="Genomic_DNA"/>
</dbReference>
<proteinExistence type="predicted"/>
<feature type="compositionally biased region" description="Basic residues" evidence="5">
    <location>
        <begin position="72"/>
        <end position="88"/>
    </location>
</feature>
<evidence type="ECO:0000313" key="6">
    <source>
        <dbReference type="EMBL" id="NDO88016.1"/>
    </source>
</evidence>
<organism evidence="6 7">
    <name type="scientific">Cellulosimicrobium composti</name>
    <dbReference type="NCBI Taxonomy" id="2672572"/>
    <lineage>
        <taxon>Bacteria</taxon>
        <taxon>Bacillati</taxon>
        <taxon>Actinomycetota</taxon>
        <taxon>Actinomycetes</taxon>
        <taxon>Micrococcales</taxon>
        <taxon>Promicromonosporaceae</taxon>
        <taxon>Cellulosimicrobium</taxon>
    </lineage>
</organism>
<dbReference type="SUPFAM" id="SSF56784">
    <property type="entry name" value="HAD-like"/>
    <property type="match status" value="1"/>
</dbReference>
<keyword evidence="7" id="KW-1185">Reference proteome</keyword>
<feature type="compositionally biased region" description="Basic and acidic residues" evidence="5">
    <location>
        <begin position="442"/>
        <end position="452"/>
    </location>
</feature>
<feature type="compositionally biased region" description="Pro residues" evidence="5">
    <location>
        <begin position="115"/>
        <end position="134"/>
    </location>
</feature>
<evidence type="ECO:0000256" key="1">
    <source>
        <dbReference type="ARBA" id="ARBA00022801"/>
    </source>
</evidence>
<feature type="compositionally biased region" description="Basic residues" evidence="5">
    <location>
        <begin position="317"/>
        <end position="348"/>
    </location>
</feature>
<dbReference type="PANTHER" id="PTHR43768">
    <property type="entry name" value="TREHALOSE 6-PHOSPHATE PHOSPHATASE"/>
    <property type="match status" value="1"/>
</dbReference>
<dbReference type="PANTHER" id="PTHR43768:SF3">
    <property type="entry name" value="TREHALOSE 6-PHOSPHATE PHOSPHATASE"/>
    <property type="match status" value="1"/>
</dbReference>
<feature type="compositionally biased region" description="Basic residues" evidence="5">
    <location>
        <begin position="174"/>
        <end position="187"/>
    </location>
</feature>
<dbReference type="Gene3D" id="3.30.70.1020">
    <property type="entry name" value="Trehalose-6-phosphate phosphatase related protein, domain 2"/>
    <property type="match status" value="1"/>
</dbReference>
<feature type="region of interest" description="Disordered" evidence="5">
    <location>
        <begin position="1"/>
        <end position="27"/>
    </location>
</feature>
<evidence type="ECO:0000256" key="3">
    <source>
        <dbReference type="ARBA" id="ARBA00024253"/>
    </source>
</evidence>
<feature type="compositionally biased region" description="Basic and acidic residues" evidence="5">
    <location>
        <begin position="257"/>
        <end position="268"/>
    </location>
</feature>
<evidence type="ECO:0000313" key="7">
    <source>
        <dbReference type="Proteomes" id="UP000471672"/>
    </source>
</evidence>
<feature type="compositionally biased region" description="Basic and acidic residues" evidence="5">
    <location>
        <begin position="368"/>
        <end position="377"/>
    </location>
</feature>
<accession>A0ABX0B8M2</accession>
<keyword evidence="1 6" id="KW-0378">Hydrolase</keyword>
<comment type="function">
    <text evidence="2">Removes the phosphate from trehalose 6-phosphate to produce free trehalose.</text>
</comment>
<dbReference type="Proteomes" id="UP000471672">
    <property type="component" value="Unassembled WGS sequence"/>
</dbReference>
<evidence type="ECO:0000256" key="4">
    <source>
        <dbReference type="ARBA" id="ARBA00031957"/>
    </source>
</evidence>
<dbReference type="InterPro" id="IPR003337">
    <property type="entry name" value="Trehalose_PPase"/>
</dbReference>
<dbReference type="GO" id="GO:0004805">
    <property type="term" value="F:trehalose-phosphatase activity"/>
    <property type="evidence" value="ECO:0007669"/>
    <property type="project" value="UniProtKB-EC"/>
</dbReference>
<evidence type="ECO:0000256" key="5">
    <source>
        <dbReference type="SAM" id="MobiDB-lite"/>
    </source>
</evidence>
<dbReference type="InterPro" id="IPR044651">
    <property type="entry name" value="OTSB-like"/>
</dbReference>
<dbReference type="Pfam" id="PF02358">
    <property type="entry name" value="Trehalose_PPase"/>
    <property type="match status" value="1"/>
</dbReference>
<protein>
    <recommendedName>
        <fullName evidence="3">Trehalose-phosphate phosphatase</fullName>
    </recommendedName>
    <alternativeName>
        <fullName evidence="4">Trehalose-6-phosphate phosphatase</fullName>
    </alternativeName>
</protein>
<dbReference type="InterPro" id="IPR036412">
    <property type="entry name" value="HAD-like_sf"/>
</dbReference>
<feature type="compositionally biased region" description="Basic residues" evidence="5">
    <location>
        <begin position="147"/>
        <end position="159"/>
    </location>
</feature>
<dbReference type="InterPro" id="IPR023214">
    <property type="entry name" value="HAD_sf"/>
</dbReference>
<reference evidence="6 7" key="1">
    <citation type="journal article" date="2021" name="Arch. Microbiol.">
        <title>Cellulosimicrobium fucosivorans sp. nov., isolated from San Elijo Lagoon, contains a fucose metabolic pathway linked to carotenoid production.</title>
        <authorList>
            <person name="Aviles F.A."/>
            <person name="Kyndt J.A."/>
        </authorList>
    </citation>
    <scope>NUCLEOTIDE SEQUENCE [LARGE SCALE GENOMIC DNA]</scope>
    <source>
        <strain evidence="6 7">SE3</strain>
    </source>
</reference>
<evidence type="ECO:0000256" key="2">
    <source>
        <dbReference type="ARBA" id="ARBA00024179"/>
    </source>
</evidence>
<feature type="region of interest" description="Disordered" evidence="5">
    <location>
        <begin position="58"/>
        <end position="452"/>
    </location>
</feature>